<protein>
    <recommendedName>
        <fullName evidence="2">Alpha/beta hydrolase fold-3 domain-containing protein</fullName>
    </recommendedName>
</protein>
<dbReference type="OrthoDB" id="2152029at2759"/>
<gene>
    <name evidence="3" type="ORF">BDQ12DRAFT_766285</name>
</gene>
<dbReference type="EMBL" id="ML213644">
    <property type="protein sequence ID" value="TFK33642.1"/>
    <property type="molecule type" value="Genomic_DNA"/>
</dbReference>
<evidence type="ECO:0000256" key="1">
    <source>
        <dbReference type="ARBA" id="ARBA00022801"/>
    </source>
</evidence>
<feature type="domain" description="Alpha/beta hydrolase fold-3" evidence="2">
    <location>
        <begin position="65"/>
        <end position="213"/>
    </location>
</feature>
<proteinExistence type="predicted"/>
<sequence length="227" mass="24839">FVQGQKHRLWGRVLIDSGFRYVGGLFGIAQIPYLARPTSWPSMRLVTVLVCCSLWIGESRTEKIIMYVHGGVYCFPDGDSALSFWRYTAEAVEKSGQQIGLTILNYILVPEGSLPTPFKQTVLVVNLGDGAEPQNLQIMGDSVGAALILQLFSHMLHPFPEFSVLALPTKIKGVPLMAPRVPLTSKNGSYLADGESDVLSAKPWAFLADQILPNVPGNSDSLILMLH</sequence>
<keyword evidence="1" id="KW-0378">Hydrolase</keyword>
<dbReference type="InterPro" id="IPR029058">
    <property type="entry name" value="AB_hydrolase_fold"/>
</dbReference>
<dbReference type="STRING" id="68775.A0A5C3LLR9"/>
<dbReference type="InterPro" id="IPR013094">
    <property type="entry name" value="AB_hydrolase_3"/>
</dbReference>
<feature type="non-terminal residue" evidence="3">
    <location>
        <position position="1"/>
    </location>
</feature>
<dbReference type="Gene3D" id="3.40.50.1820">
    <property type="entry name" value="alpha/beta hydrolase"/>
    <property type="match status" value="1"/>
</dbReference>
<organism evidence="3 4">
    <name type="scientific">Crucibulum laeve</name>
    <dbReference type="NCBI Taxonomy" id="68775"/>
    <lineage>
        <taxon>Eukaryota</taxon>
        <taxon>Fungi</taxon>
        <taxon>Dikarya</taxon>
        <taxon>Basidiomycota</taxon>
        <taxon>Agaricomycotina</taxon>
        <taxon>Agaricomycetes</taxon>
        <taxon>Agaricomycetidae</taxon>
        <taxon>Agaricales</taxon>
        <taxon>Agaricineae</taxon>
        <taxon>Nidulariaceae</taxon>
        <taxon>Crucibulum</taxon>
    </lineage>
</organism>
<keyword evidence="4" id="KW-1185">Reference proteome</keyword>
<dbReference type="AlphaFoldDB" id="A0A5C3LLR9"/>
<dbReference type="Pfam" id="PF07859">
    <property type="entry name" value="Abhydrolase_3"/>
    <property type="match status" value="1"/>
</dbReference>
<reference evidence="3 4" key="1">
    <citation type="journal article" date="2019" name="Nat. Ecol. Evol.">
        <title>Megaphylogeny resolves global patterns of mushroom evolution.</title>
        <authorList>
            <person name="Varga T."/>
            <person name="Krizsan K."/>
            <person name="Foldi C."/>
            <person name="Dima B."/>
            <person name="Sanchez-Garcia M."/>
            <person name="Sanchez-Ramirez S."/>
            <person name="Szollosi G.J."/>
            <person name="Szarkandi J.G."/>
            <person name="Papp V."/>
            <person name="Albert L."/>
            <person name="Andreopoulos W."/>
            <person name="Angelini C."/>
            <person name="Antonin V."/>
            <person name="Barry K.W."/>
            <person name="Bougher N.L."/>
            <person name="Buchanan P."/>
            <person name="Buyck B."/>
            <person name="Bense V."/>
            <person name="Catcheside P."/>
            <person name="Chovatia M."/>
            <person name="Cooper J."/>
            <person name="Damon W."/>
            <person name="Desjardin D."/>
            <person name="Finy P."/>
            <person name="Geml J."/>
            <person name="Haridas S."/>
            <person name="Hughes K."/>
            <person name="Justo A."/>
            <person name="Karasinski D."/>
            <person name="Kautmanova I."/>
            <person name="Kiss B."/>
            <person name="Kocsube S."/>
            <person name="Kotiranta H."/>
            <person name="LaButti K.M."/>
            <person name="Lechner B.E."/>
            <person name="Liimatainen K."/>
            <person name="Lipzen A."/>
            <person name="Lukacs Z."/>
            <person name="Mihaltcheva S."/>
            <person name="Morgado L.N."/>
            <person name="Niskanen T."/>
            <person name="Noordeloos M.E."/>
            <person name="Ohm R.A."/>
            <person name="Ortiz-Santana B."/>
            <person name="Ovrebo C."/>
            <person name="Racz N."/>
            <person name="Riley R."/>
            <person name="Savchenko A."/>
            <person name="Shiryaev A."/>
            <person name="Soop K."/>
            <person name="Spirin V."/>
            <person name="Szebenyi C."/>
            <person name="Tomsovsky M."/>
            <person name="Tulloss R.E."/>
            <person name="Uehling J."/>
            <person name="Grigoriev I.V."/>
            <person name="Vagvolgyi C."/>
            <person name="Papp T."/>
            <person name="Martin F.M."/>
            <person name="Miettinen O."/>
            <person name="Hibbett D.S."/>
            <person name="Nagy L.G."/>
        </authorList>
    </citation>
    <scope>NUCLEOTIDE SEQUENCE [LARGE SCALE GENOMIC DNA]</scope>
    <source>
        <strain evidence="3 4">CBS 166.37</strain>
    </source>
</reference>
<dbReference type="SUPFAM" id="SSF53474">
    <property type="entry name" value="alpha/beta-Hydrolases"/>
    <property type="match status" value="1"/>
</dbReference>
<dbReference type="Proteomes" id="UP000308652">
    <property type="component" value="Unassembled WGS sequence"/>
</dbReference>
<evidence type="ECO:0000259" key="2">
    <source>
        <dbReference type="Pfam" id="PF07859"/>
    </source>
</evidence>
<dbReference type="GO" id="GO:0016787">
    <property type="term" value="F:hydrolase activity"/>
    <property type="evidence" value="ECO:0007669"/>
    <property type="project" value="UniProtKB-KW"/>
</dbReference>
<dbReference type="InterPro" id="IPR050300">
    <property type="entry name" value="GDXG_lipolytic_enzyme"/>
</dbReference>
<dbReference type="PANTHER" id="PTHR48081">
    <property type="entry name" value="AB HYDROLASE SUPERFAMILY PROTEIN C4A8.06C"/>
    <property type="match status" value="1"/>
</dbReference>
<accession>A0A5C3LLR9</accession>
<evidence type="ECO:0000313" key="4">
    <source>
        <dbReference type="Proteomes" id="UP000308652"/>
    </source>
</evidence>
<name>A0A5C3LLR9_9AGAR</name>
<evidence type="ECO:0000313" key="3">
    <source>
        <dbReference type="EMBL" id="TFK33642.1"/>
    </source>
</evidence>
<dbReference type="PANTHER" id="PTHR48081:SF31">
    <property type="entry name" value="STERYL ACETYL HYDROLASE MUG81-RELATED"/>
    <property type="match status" value="1"/>
</dbReference>